<dbReference type="InterPro" id="IPR007817">
    <property type="entry name" value="Isocyanide_synthase_DIT1"/>
</dbReference>
<gene>
    <name evidence="3" type="ORF">D9611_014401</name>
</gene>
<reference evidence="3 4" key="1">
    <citation type="journal article" date="2020" name="ISME J.">
        <title>Uncovering the hidden diversity of litter-decomposition mechanisms in mushroom-forming fungi.</title>
        <authorList>
            <person name="Floudas D."/>
            <person name="Bentzer J."/>
            <person name="Ahren D."/>
            <person name="Johansson T."/>
            <person name="Persson P."/>
            <person name="Tunlid A."/>
        </authorList>
    </citation>
    <scope>NUCLEOTIDE SEQUENCE [LARGE SCALE GENOMIC DNA]</scope>
    <source>
        <strain evidence="3 4">CBS 175.51</strain>
    </source>
</reference>
<evidence type="ECO:0000313" key="3">
    <source>
        <dbReference type="EMBL" id="KAF5309310.1"/>
    </source>
</evidence>
<feature type="domain" description="TauD/TfdA-like" evidence="2">
    <location>
        <begin position="313"/>
        <end position="564"/>
    </location>
</feature>
<evidence type="ECO:0000259" key="2">
    <source>
        <dbReference type="Pfam" id="PF02668"/>
    </source>
</evidence>
<dbReference type="PANTHER" id="PTHR37285:SF5">
    <property type="entry name" value="SPORE WALL MATURATION PROTEIN DIT1"/>
    <property type="match status" value="1"/>
</dbReference>
<evidence type="ECO:0000313" key="4">
    <source>
        <dbReference type="Proteomes" id="UP000541558"/>
    </source>
</evidence>
<dbReference type="Gene3D" id="3.60.130.10">
    <property type="entry name" value="Clavaminate synthase-like"/>
    <property type="match status" value="1"/>
</dbReference>
<keyword evidence="4" id="KW-1185">Reference proteome</keyword>
<dbReference type="SUPFAM" id="SSF51197">
    <property type="entry name" value="Clavaminate synthase-like"/>
    <property type="match status" value="1"/>
</dbReference>
<name>A0A8H5ER45_9AGAR</name>
<dbReference type="OrthoDB" id="3261561at2759"/>
<sequence length="567" mass="63739">MVVTHPTDVDKALQRSYAILDIISRYQLGQPDNIKSDHHVGRSGLKFVANIYDYVKAGLPVQMSLPAFPFKSPNTQSKVFGRLPDLGEQLALAHLNGLCAAISDVYPPGGELTIVSDGLVYNDLLSVPDKDVWAYGQALRLMAKENGFNHIKFSRLGELLGTNSHDELDEIAYVANATECRRALLNIFSTPNFDPAFEISTNEDICLTYRGYLKFLETDLQHVYPIGADRSRTKFKKGISYIDQRKHGSFRTAPRGDFAKDCALELVVDDKTGNPVYFREKSNLFAWSPQAVFEPLYPCGLLIRPFEGPLSIKDVDASKLRQLAELNSPVVLRGFTQTDDEILFSQKAEEVGNPVIWRFGLILKVKDLGNKSRGTGNSLSAERMPFHYDGIFRIEETNVDGIVENISVPPRFQFFTSVTPSPPNTGFTLFASSNLFFHHLSPHLSIDDLRKLTWAITTPSFDRVALTDLPFVVDHPATGKPCLRYHEHWPQSKTSFDPMDVSIGKDGDATGRAVGEIIEGLLYDRRVTYWHSWHKGDVLLSDNISMMHTRTEFISGADRELWRIHID</sequence>
<evidence type="ECO:0000256" key="1">
    <source>
        <dbReference type="ARBA" id="ARBA00023002"/>
    </source>
</evidence>
<accession>A0A8H5ER45</accession>
<dbReference type="Proteomes" id="UP000541558">
    <property type="component" value="Unassembled WGS sequence"/>
</dbReference>
<dbReference type="InterPro" id="IPR003819">
    <property type="entry name" value="TauD/TfdA-like"/>
</dbReference>
<proteinExistence type="predicted"/>
<keyword evidence="1" id="KW-0560">Oxidoreductase</keyword>
<comment type="caution">
    <text evidence="3">The sequence shown here is derived from an EMBL/GenBank/DDBJ whole genome shotgun (WGS) entry which is preliminary data.</text>
</comment>
<protein>
    <recommendedName>
        <fullName evidence="2">TauD/TfdA-like domain-containing protein</fullName>
    </recommendedName>
</protein>
<dbReference type="PANTHER" id="PTHR37285">
    <property type="entry name" value="SPORE WALL MATURATION PROTEIN DIT1"/>
    <property type="match status" value="1"/>
</dbReference>
<dbReference type="GO" id="GO:0016491">
    <property type="term" value="F:oxidoreductase activity"/>
    <property type="evidence" value="ECO:0007669"/>
    <property type="project" value="UniProtKB-KW"/>
</dbReference>
<dbReference type="AlphaFoldDB" id="A0A8H5ER45"/>
<dbReference type="InterPro" id="IPR042098">
    <property type="entry name" value="TauD-like_sf"/>
</dbReference>
<organism evidence="3 4">
    <name type="scientific">Ephemerocybe angulata</name>
    <dbReference type="NCBI Taxonomy" id="980116"/>
    <lineage>
        <taxon>Eukaryota</taxon>
        <taxon>Fungi</taxon>
        <taxon>Dikarya</taxon>
        <taxon>Basidiomycota</taxon>
        <taxon>Agaricomycotina</taxon>
        <taxon>Agaricomycetes</taxon>
        <taxon>Agaricomycetidae</taxon>
        <taxon>Agaricales</taxon>
        <taxon>Agaricineae</taxon>
        <taxon>Psathyrellaceae</taxon>
        <taxon>Ephemerocybe</taxon>
    </lineage>
</organism>
<dbReference type="Pfam" id="PF02668">
    <property type="entry name" value="TauD"/>
    <property type="match status" value="1"/>
</dbReference>
<dbReference type="Pfam" id="PF05141">
    <property type="entry name" value="DIT1_PvcA"/>
    <property type="match status" value="1"/>
</dbReference>
<dbReference type="EMBL" id="JAACJK010000237">
    <property type="protein sequence ID" value="KAF5309310.1"/>
    <property type="molecule type" value="Genomic_DNA"/>
</dbReference>